<dbReference type="Pfam" id="PF06629">
    <property type="entry name" value="MipA"/>
    <property type="match status" value="1"/>
</dbReference>
<evidence type="ECO:0000256" key="2">
    <source>
        <dbReference type="ARBA" id="ARBA00005722"/>
    </source>
</evidence>
<dbReference type="RefSeq" id="WP_256505518.1">
    <property type="nucleotide sequence ID" value="NZ_CP101740.1"/>
</dbReference>
<comment type="similarity">
    <text evidence="2">Belongs to the MipA/OmpV family.</text>
</comment>
<dbReference type="Proteomes" id="UP001058533">
    <property type="component" value="Chromosome"/>
</dbReference>
<evidence type="ECO:0000256" key="4">
    <source>
        <dbReference type="ARBA" id="ARBA00023136"/>
    </source>
</evidence>
<proteinExistence type="inferred from homology"/>
<feature type="signal peptide" evidence="6">
    <location>
        <begin position="1"/>
        <end position="23"/>
    </location>
</feature>
<comment type="subcellular location">
    <subcellularLocation>
        <location evidence="1">Cell outer membrane</location>
    </subcellularLocation>
</comment>
<evidence type="ECO:0000256" key="3">
    <source>
        <dbReference type="ARBA" id="ARBA00022729"/>
    </source>
</evidence>
<evidence type="ECO:0000313" key="7">
    <source>
        <dbReference type="EMBL" id="UUL81786.1"/>
    </source>
</evidence>
<organism evidence="7 8">
    <name type="scientific">Sphingomonas qomolangmaensis</name>
    <dbReference type="NCBI Taxonomy" id="2918765"/>
    <lineage>
        <taxon>Bacteria</taxon>
        <taxon>Pseudomonadati</taxon>
        <taxon>Pseudomonadota</taxon>
        <taxon>Alphaproteobacteria</taxon>
        <taxon>Sphingomonadales</taxon>
        <taxon>Sphingomonadaceae</taxon>
        <taxon>Sphingomonas</taxon>
    </lineage>
</organism>
<dbReference type="EMBL" id="CP101740">
    <property type="protein sequence ID" value="UUL81786.1"/>
    <property type="molecule type" value="Genomic_DNA"/>
</dbReference>
<keyword evidence="4" id="KW-0472">Membrane</keyword>
<protein>
    <submittedName>
        <fullName evidence="7">MipA/OmpV family protein</fullName>
    </submittedName>
</protein>
<evidence type="ECO:0000256" key="5">
    <source>
        <dbReference type="ARBA" id="ARBA00023237"/>
    </source>
</evidence>
<feature type="chain" id="PRO_5045975445" evidence="6">
    <location>
        <begin position="24"/>
        <end position="265"/>
    </location>
</feature>
<evidence type="ECO:0000313" key="8">
    <source>
        <dbReference type="Proteomes" id="UP001058533"/>
    </source>
</evidence>
<dbReference type="InterPro" id="IPR010583">
    <property type="entry name" value="MipA"/>
</dbReference>
<accession>A0ABY5L6K3</accession>
<reference evidence="7" key="1">
    <citation type="submission" date="2022-07" db="EMBL/GenBank/DDBJ databases">
        <title>Sphingomonas sp. nov., a novel bacterium isolated from the north slope of the Mount Everest.</title>
        <authorList>
            <person name="Cui X."/>
            <person name="Liu Y."/>
        </authorList>
    </citation>
    <scope>NUCLEOTIDE SEQUENCE</scope>
    <source>
        <strain evidence="7">S5-59</strain>
    </source>
</reference>
<gene>
    <name evidence="7" type="ORF">NMP03_11325</name>
</gene>
<keyword evidence="3 6" id="KW-0732">Signal</keyword>
<dbReference type="PANTHER" id="PTHR38776:SF1">
    <property type="entry name" value="MLTA-INTERACTING PROTEIN-RELATED"/>
    <property type="match status" value="1"/>
</dbReference>
<evidence type="ECO:0000256" key="1">
    <source>
        <dbReference type="ARBA" id="ARBA00004442"/>
    </source>
</evidence>
<dbReference type="PANTHER" id="PTHR38776">
    <property type="entry name" value="MLTA-INTERACTING PROTEIN-RELATED"/>
    <property type="match status" value="1"/>
</dbReference>
<evidence type="ECO:0000256" key="6">
    <source>
        <dbReference type="SAM" id="SignalP"/>
    </source>
</evidence>
<name>A0ABY5L6K3_9SPHN</name>
<keyword evidence="8" id="KW-1185">Reference proteome</keyword>
<keyword evidence="5" id="KW-0998">Cell outer membrane</keyword>
<sequence>MRNARPLALALILASVGTATAHAQDDDPRGPRRTRIALGPQLVPSYPGSDSYDVRPFIDVSRTRGDIPFAFEAPDESGGLPLLTKGRFQIGPAFGFEGRRRGREVGGALPDVGFTVELGGFAQYAVTDAVRIRVEARQGIGGHKGLIANISGDYVMRDADRWLFSIGPRLTLSNSRYNRAFFGVASADAAASGLPAYTADGGLQAVGATAGLLRQLTPSWGVYGYTKYDRLVGDPGGSPLVREFGSRNQLSGGLALTYTFGAGVR</sequence>